<accession>A0A8S4QZ42</accession>
<feature type="non-terminal residue" evidence="2">
    <location>
        <position position="1"/>
    </location>
</feature>
<keyword evidence="3" id="KW-1185">Reference proteome</keyword>
<proteinExistence type="predicted"/>
<name>A0A8S4QZ42_9NEOP</name>
<evidence type="ECO:0000313" key="3">
    <source>
        <dbReference type="Proteomes" id="UP000838756"/>
    </source>
</evidence>
<evidence type="ECO:0000313" key="2">
    <source>
        <dbReference type="EMBL" id="CAH2218439.1"/>
    </source>
</evidence>
<dbReference type="Proteomes" id="UP000838756">
    <property type="component" value="Unassembled WGS sequence"/>
</dbReference>
<feature type="compositionally biased region" description="Polar residues" evidence="1">
    <location>
        <begin position="51"/>
        <end position="61"/>
    </location>
</feature>
<reference evidence="2" key="1">
    <citation type="submission" date="2022-03" db="EMBL/GenBank/DDBJ databases">
        <authorList>
            <person name="Lindestad O."/>
        </authorList>
    </citation>
    <scope>NUCLEOTIDE SEQUENCE</scope>
</reference>
<sequence length="61" mass="6613">QHFAGNAKGNAKRLPVSINLSLMCLSLHRQHLSDRDTTMLLADENKHGTSPPDSGTKSLTT</sequence>
<evidence type="ECO:0000256" key="1">
    <source>
        <dbReference type="SAM" id="MobiDB-lite"/>
    </source>
</evidence>
<feature type="region of interest" description="Disordered" evidence="1">
    <location>
        <begin position="41"/>
        <end position="61"/>
    </location>
</feature>
<gene>
    <name evidence="2" type="primary">jg4418</name>
    <name evidence="2" type="ORF">PAEG_LOCUS6273</name>
</gene>
<organism evidence="2 3">
    <name type="scientific">Pararge aegeria aegeria</name>
    <dbReference type="NCBI Taxonomy" id="348720"/>
    <lineage>
        <taxon>Eukaryota</taxon>
        <taxon>Metazoa</taxon>
        <taxon>Ecdysozoa</taxon>
        <taxon>Arthropoda</taxon>
        <taxon>Hexapoda</taxon>
        <taxon>Insecta</taxon>
        <taxon>Pterygota</taxon>
        <taxon>Neoptera</taxon>
        <taxon>Endopterygota</taxon>
        <taxon>Lepidoptera</taxon>
        <taxon>Glossata</taxon>
        <taxon>Ditrysia</taxon>
        <taxon>Papilionoidea</taxon>
        <taxon>Nymphalidae</taxon>
        <taxon>Satyrinae</taxon>
        <taxon>Satyrini</taxon>
        <taxon>Parargina</taxon>
        <taxon>Pararge</taxon>
    </lineage>
</organism>
<comment type="caution">
    <text evidence="2">The sequence shown here is derived from an EMBL/GenBank/DDBJ whole genome shotgun (WGS) entry which is preliminary data.</text>
</comment>
<protein>
    <submittedName>
        <fullName evidence="2">Jg4418 protein</fullName>
    </submittedName>
</protein>
<dbReference type="EMBL" id="CAKXAJ010019591">
    <property type="protein sequence ID" value="CAH2218439.1"/>
    <property type="molecule type" value="Genomic_DNA"/>
</dbReference>
<dbReference type="AlphaFoldDB" id="A0A8S4QZ42"/>